<accession>A0AAN8ZG43</accession>
<gene>
    <name evidence="3" type="ORF">RJ641_033796</name>
</gene>
<reference evidence="3 4" key="1">
    <citation type="submission" date="2023-12" db="EMBL/GenBank/DDBJ databases">
        <title>A high-quality genome assembly for Dillenia turbinata (Dilleniales).</title>
        <authorList>
            <person name="Chanderbali A."/>
        </authorList>
    </citation>
    <scope>NUCLEOTIDE SEQUENCE [LARGE SCALE GENOMIC DNA]</scope>
    <source>
        <strain evidence="3">LSX21</strain>
        <tissue evidence="3">Leaf</tissue>
    </source>
</reference>
<evidence type="ECO:0000256" key="2">
    <source>
        <dbReference type="ARBA" id="ARBA00022892"/>
    </source>
</evidence>
<name>A0AAN8ZG43_9MAGN</name>
<dbReference type="Proteomes" id="UP001370490">
    <property type="component" value="Unassembled WGS sequence"/>
</dbReference>
<feature type="non-terminal residue" evidence="3">
    <location>
        <position position="127"/>
    </location>
</feature>
<keyword evidence="1" id="KW-0813">Transport</keyword>
<keyword evidence="2" id="KW-0931">ER-Golgi transport</keyword>
<proteinExistence type="predicted"/>
<comment type="caution">
    <text evidence="3">The sequence shown here is derived from an EMBL/GenBank/DDBJ whole genome shotgun (WGS) entry which is preliminary data.</text>
</comment>
<evidence type="ECO:0000313" key="4">
    <source>
        <dbReference type="Proteomes" id="UP001370490"/>
    </source>
</evidence>
<dbReference type="InterPro" id="IPR007233">
    <property type="entry name" value="TRAPPC"/>
</dbReference>
<protein>
    <submittedName>
        <fullName evidence="3">Uncharacterized protein</fullName>
    </submittedName>
</protein>
<dbReference type="Pfam" id="PF04099">
    <property type="entry name" value="Sybindin"/>
    <property type="match status" value="1"/>
</dbReference>
<dbReference type="AlphaFoldDB" id="A0AAN8ZG43"/>
<sequence>MHFFGVSEMSPSPTVPTISENGTHMLYLLNRNGWSYHLTLRTLSTQQDHKVMFGLLFPLRSSTAKMDPTSMEKGNIGVPSVTGQQGAFFTIISVTHPKSGSLLDCLKYNLYVEYVIQESSLFSRNSN</sequence>
<dbReference type="Gene3D" id="3.30.450.70">
    <property type="match status" value="1"/>
</dbReference>
<dbReference type="GO" id="GO:0030008">
    <property type="term" value="C:TRAPP complex"/>
    <property type="evidence" value="ECO:0007669"/>
    <property type="project" value="InterPro"/>
</dbReference>
<dbReference type="EMBL" id="JBAMMX010000007">
    <property type="protein sequence ID" value="KAK6936766.1"/>
    <property type="molecule type" value="Genomic_DNA"/>
</dbReference>
<evidence type="ECO:0000313" key="3">
    <source>
        <dbReference type="EMBL" id="KAK6936766.1"/>
    </source>
</evidence>
<dbReference type="GO" id="GO:0016192">
    <property type="term" value="P:vesicle-mediated transport"/>
    <property type="evidence" value="ECO:0007669"/>
    <property type="project" value="UniProtKB-KW"/>
</dbReference>
<organism evidence="3 4">
    <name type="scientific">Dillenia turbinata</name>
    <dbReference type="NCBI Taxonomy" id="194707"/>
    <lineage>
        <taxon>Eukaryota</taxon>
        <taxon>Viridiplantae</taxon>
        <taxon>Streptophyta</taxon>
        <taxon>Embryophyta</taxon>
        <taxon>Tracheophyta</taxon>
        <taxon>Spermatophyta</taxon>
        <taxon>Magnoliopsida</taxon>
        <taxon>eudicotyledons</taxon>
        <taxon>Gunneridae</taxon>
        <taxon>Pentapetalae</taxon>
        <taxon>Dilleniales</taxon>
        <taxon>Dilleniaceae</taxon>
        <taxon>Dillenia</taxon>
    </lineage>
</organism>
<keyword evidence="4" id="KW-1185">Reference proteome</keyword>
<evidence type="ECO:0000256" key="1">
    <source>
        <dbReference type="ARBA" id="ARBA00022448"/>
    </source>
</evidence>